<dbReference type="EMBL" id="COPH01000004">
    <property type="protein sequence ID" value="CLV60982.1"/>
    <property type="molecule type" value="Genomic_DNA"/>
</dbReference>
<dbReference type="Proteomes" id="UP000050164">
    <property type="component" value="Unassembled WGS sequence"/>
</dbReference>
<evidence type="ECO:0000313" key="17">
    <source>
        <dbReference type="EMBL" id="OMH57920.1"/>
    </source>
</evidence>
<evidence type="ECO:0000259" key="7">
    <source>
        <dbReference type="PROSITE" id="PS52018"/>
    </source>
</evidence>
<evidence type="ECO:0000313" key="22">
    <source>
        <dbReference type="Proteomes" id="UP000048289"/>
    </source>
</evidence>
<evidence type="ECO:0000313" key="30">
    <source>
        <dbReference type="Proteomes" id="UP000300237"/>
    </source>
</evidence>
<evidence type="ECO:0000313" key="14">
    <source>
        <dbReference type="EMBL" id="COW03727.1"/>
    </source>
</evidence>
<dbReference type="RefSeq" id="WP_003400548.1">
    <property type="nucleotide sequence ID" value="NZ_AP018033.1"/>
</dbReference>
<dbReference type="PROSITE" id="PS52018">
    <property type="entry name" value="DART"/>
    <property type="match status" value="1"/>
</dbReference>
<dbReference type="EMBL" id="CSAD01000469">
    <property type="protein sequence ID" value="COW03727.1"/>
    <property type="molecule type" value="Genomic_DNA"/>
</dbReference>
<dbReference type="GeneID" id="45424018"/>
<dbReference type="EMBL" id="LWDQ01000001">
    <property type="protein sequence ID" value="OMH57920.1"/>
    <property type="molecule type" value="Genomic_DNA"/>
</dbReference>
<evidence type="ECO:0000313" key="23">
    <source>
        <dbReference type="Proteomes" id="UP000048600"/>
    </source>
</evidence>
<dbReference type="GO" id="GO:0016779">
    <property type="term" value="F:nucleotidyltransferase activity"/>
    <property type="evidence" value="ECO:0007669"/>
    <property type="project" value="UniProtKB-UniRule"/>
</dbReference>
<dbReference type="Proteomes" id="UP000671119">
    <property type="component" value="Unassembled WGS sequence"/>
</dbReference>
<dbReference type="EMBL" id="LR027516">
    <property type="protein sequence ID" value="VCU48261.1"/>
    <property type="molecule type" value="Genomic_DNA"/>
</dbReference>
<evidence type="ECO:0000313" key="29">
    <source>
        <dbReference type="Proteomes" id="UP000256381"/>
    </source>
</evidence>
<dbReference type="EMBL" id="CHKL01000488">
    <property type="protein sequence ID" value="COW87450.1"/>
    <property type="molecule type" value="Genomic_DNA"/>
</dbReference>
<evidence type="ECO:0000256" key="3">
    <source>
        <dbReference type="ARBA" id="ARBA00022679"/>
    </source>
</evidence>
<feature type="domain" description="DarT" evidence="7">
    <location>
        <begin position="26"/>
        <end position="230"/>
    </location>
</feature>
<feature type="binding site" evidence="6">
    <location>
        <position position="47"/>
    </location>
    <ligand>
        <name>NAD(+)</name>
        <dbReference type="ChEBI" id="CHEBI:57540"/>
    </ligand>
</feature>
<reference evidence="18 29" key="4">
    <citation type="journal article" date="2017" name="N. Engl. J. Med.">
        <title>Transmission of Extensively Drug-Resistant Tuberculosis in South Africa.</title>
        <authorList>
            <person name="Shah N.S."/>
            <person name="Auld S.C."/>
            <person name="Brust J.C."/>
            <person name="Mathema B."/>
            <person name="Ismail N."/>
            <person name="Moodley P."/>
            <person name="Mlisana K."/>
            <person name="Allana S."/>
            <person name="Campbell A."/>
            <person name="Mthiyane T."/>
            <person name="Morris N."/>
            <person name="Mpangase P."/>
            <person name="van der Meulen H."/>
            <person name="Omar S.V."/>
            <person name="Brown T.S."/>
            <person name="Narechania A."/>
            <person name="Shaskina E."/>
            <person name="Kapwata T."/>
            <person name="Kreiswirth B."/>
            <person name="Gandhi N.R."/>
        </authorList>
    </citation>
    <scope>NUCLEOTIDE SEQUENCE [LARGE SCALE GENOMIC DNA]</scope>
    <source>
        <strain evidence="18 29">32301_S10</strain>
    </source>
</reference>
<name>A0A045IRX7_MYCTX</name>
<evidence type="ECO:0000313" key="24">
    <source>
        <dbReference type="Proteomes" id="UP000048948"/>
    </source>
</evidence>
<dbReference type="EMBL" id="CFOH01000372">
    <property type="protein sequence ID" value="CFE53957.1"/>
    <property type="molecule type" value="Genomic_DNA"/>
</dbReference>
<dbReference type="Proteomes" id="UP000048948">
    <property type="component" value="Unassembled WGS sequence"/>
</dbReference>
<dbReference type="Proteomes" id="UP000048289">
    <property type="component" value="Unassembled WGS sequence"/>
</dbReference>
<dbReference type="Proteomes" id="UP000046947">
    <property type="component" value="Unassembled WGS sequence"/>
</dbReference>
<evidence type="ECO:0000313" key="9">
    <source>
        <dbReference type="EMBL" id="CFE53957.1"/>
    </source>
</evidence>
<reference evidence="13 26" key="2">
    <citation type="submission" date="2015-03" db="EMBL/GenBank/DDBJ databases">
        <authorList>
            <consortium name="Pathogen Informatics"/>
            <person name="Murphy D."/>
        </authorList>
    </citation>
    <scope>NUCLEOTIDE SEQUENCE [LARGE SCALE GENOMIC DNA]</scope>
    <source>
        <strain evidence="13 26">0268S</strain>
    </source>
</reference>
<dbReference type="InterPro" id="IPR029494">
    <property type="entry name" value="DarT"/>
</dbReference>
<evidence type="ECO:0000313" key="31">
    <source>
        <dbReference type="Proteomes" id="UP000671119"/>
    </source>
</evidence>
<evidence type="ECO:0000313" key="28">
    <source>
        <dbReference type="Proteomes" id="UP000189452"/>
    </source>
</evidence>
<evidence type="ECO:0000313" key="12">
    <source>
        <dbReference type="EMBL" id="CKS56307.1"/>
    </source>
</evidence>
<dbReference type="EMBL" id="QTBD01000131">
    <property type="protein sequence ID" value="REQ53244.1"/>
    <property type="molecule type" value="Genomic_DNA"/>
</dbReference>
<evidence type="ECO:0000313" key="13">
    <source>
        <dbReference type="EMBL" id="CLV60982.1"/>
    </source>
</evidence>
<comment type="catalytic activity">
    <reaction evidence="6">
        <text>a thymidine in DNA + NAD(+) = an N-(ADP-alpha-D-ribosyl)-thymidine in DNA + nicotinamide + H(+)</text>
        <dbReference type="Rhea" id="RHEA:71651"/>
        <dbReference type="Rhea" id="RHEA-COMP:13556"/>
        <dbReference type="Rhea" id="RHEA-COMP:18051"/>
        <dbReference type="ChEBI" id="CHEBI:15378"/>
        <dbReference type="ChEBI" id="CHEBI:17154"/>
        <dbReference type="ChEBI" id="CHEBI:57540"/>
        <dbReference type="ChEBI" id="CHEBI:137386"/>
        <dbReference type="ChEBI" id="CHEBI:191199"/>
    </reaction>
</comment>
<dbReference type="EMBL" id="CFOE01000431">
    <property type="protein sequence ID" value="CFE41361.1"/>
    <property type="molecule type" value="Genomic_DNA"/>
</dbReference>
<dbReference type="EMBL" id="CNFT01000297">
    <property type="protein sequence ID" value="CKR50131.1"/>
    <property type="molecule type" value="Genomic_DNA"/>
</dbReference>
<sequence length="230" mass="25580">MITRYKPESGFVARSGGPDRKRPHDWIVWHFTHADNLPGIITAGRLLADSAVTPTTEVAYNPVKELRRHKVVAPDSRYPASMASDHVPFYIAARSPMLYVVCKGHSGYSGGAGPLVHLGVALGDIIDADLTWCASDGNAAASYTKFSRQVDTLGTFVDFDLLCQRQWHNTDDDPNRQSRRAAEILVYGHVPFELVSYVCCYNTETMTRVRTLLDPVGGVRKYVIKPGMYY</sequence>
<evidence type="ECO:0000313" key="27">
    <source>
        <dbReference type="Proteomes" id="UP000050164"/>
    </source>
</evidence>
<dbReference type="EMBL" id="JAGIZI010000014">
    <property type="protein sequence ID" value="MBP0683601.1"/>
    <property type="molecule type" value="Genomic_DNA"/>
</dbReference>
<evidence type="ECO:0000313" key="10">
    <source>
        <dbReference type="EMBL" id="CKR01784.1"/>
    </source>
</evidence>
<dbReference type="Proteomes" id="UP000256381">
    <property type="component" value="Unassembled WGS sequence"/>
</dbReference>
<dbReference type="EMBL" id="CNGE01000356">
    <property type="protein sequence ID" value="CKS56307.1"/>
    <property type="molecule type" value="Genomic_DNA"/>
</dbReference>
<reference evidence="20 21" key="1">
    <citation type="submission" date="2015-03" db="EMBL/GenBank/DDBJ databases">
        <authorList>
            <consortium name="Pathogen Informatics"/>
        </authorList>
    </citation>
    <scope>NUCLEOTIDE SEQUENCE [LARGE SCALE GENOMIC DNA]</scope>
    <source>
        <strain evidence="12 24">Bir 172</strain>
        <strain evidence="11 27">Bir 185</strain>
        <strain evidence="10 25">Bir 187</strain>
        <strain evidence="14 20">G09801536</strain>
        <strain evidence="8 22">G09901357</strain>
        <strain evidence="9 21">H09601792</strain>
        <strain evidence="15 23">P00601463</strain>
    </source>
</reference>
<reference evidence="17 28" key="3">
    <citation type="submission" date="2016-04" db="EMBL/GenBank/DDBJ databases">
        <authorList>
            <person name="Bigi M."/>
            <person name="Bigi F."/>
            <person name="Soria M.A."/>
        </authorList>
    </citation>
    <scope>NUCLEOTIDE SEQUENCE [LARGE SCALE GENOMIC DNA]</scope>
    <source>
        <strain evidence="17 28">6548</strain>
    </source>
</reference>
<dbReference type="OMA" id="HDYVPFY"/>
<feature type="binding site" evidence="6">
    <location>
        <begin position="30"/>
        <end position="32"/>
    </location>
    <ligand>
        <name>NAD(+)</name>
        <dbReference type="ChEBI" id="CHEBI:57540"/>
    </ligand>
</feature>
<dbReference type="EMBL" id="CNFU01000053">
    <property type="protein sequence ID" value="CKR01784.1"/>
    <property type="molecule type" value="Genomic_DNA"/>
</dbReference>
<reference evidence="18" key="6">
    <citation type="submission" date="2018-07" db="EMBL/GenBank/DDBJ databases">
        <authorList>
            <person name="Shah S."/>
            <person name="Brown T."/>
            <person name="Auld S."/>
            <person name="Bratton K."/>
            <person name="Narechania A."/>
            <person name="Mathema B."/>
            <person name="Gandhi N."/>
        </authorList>
    </citation>
    <scope>NUCLEOTIDE SEQUENCE</scope>
    <source>
        <strain evidence="18">32301_S10</strain>
    </source>
</reference>
<dbReference type="Proteomes" id="UP000300237">
    <property type="component" value="Chromosome"/>
</dbReference>
<evidence type="ECO:0000313" key="25">
    <source>
        <dbReference type="Proteomes" id="UP000049023"/>
    </source>
</evidence>
<comment type="similarity">
    <text evidence="6">Belongs to the DarT ADP-ribosyltransferase family.</text>
</comment>
<reference evidence="16 31" key="8">
    <citation type="submission" date="2021-03" db="EMBL/GenBank/DDBJ databases">
        <title>Whole Genome Sequencing of Mycobacterium tuberculosis clinical isolates from Arunachal Pradesh, India.</title>
        <authorList>
            <person name="Singh S."/>
            <person name="Mudliar S.R."/>
            <person name="Kulsum U."/>
            <person name="Rufai S.B."/>
            <person name="Singh P.K."/>
            <person name="Umpo M."/>
            <person name="Nyori M."/>
        </authorList>
    </citation>
    <scope>NUCLEOTIDE SEQUENCE [LARGE SCALE GENOMIC DNA]</scope>
    <source>
        <strain evidence="16 31">OMICS/BPL/0142/20/SP</strain>
    </source>
</reference>
<evidence type="ECO:0000256" key="2">
    <source>
        <dbReference type="ARBA" id="ARBA00022676"/>
    </source>
</evidence>
<evidence type="ECO:0000256" key="5">
    <source>
        <dbReference type="ARBA" id="ARBA00023125"/>
    </source>
</evidence>
<evidence type="ECO:0000313" key="8">
    <source>
        <dbReference type="EMBL" id="CFE41361.1"/>
    </source>
</evidence>
<evidence type="ECO:0000313" key="21">
    <source>
        <dbReference type="Proteomes" id="UP000046947"/>
    </source>
</evidence>
<evidence type="ECO:0000313" key="26">
    <source>
        <dbReference type="Proteomes" id="UP000050139"/>
    </source>
</evidence>
<protein>
    <submittedName>
        <fullName evidence="18">DUF4433 domain-containing protein</fullName>
    </submittedName>
    <submittedName>
        <fullName evidence="16">Toxin-antitoxin system toxin DarT</fullName>
    </submittedName>
</protein>
<feature type="binding site" evidence="6">
    <location>
        <position position="67"/>
    </location>
    <ligand>
        <name>NAD(+)</name>
        <dbReference type="ChEBI" id="CHEBI:57540"/>
    </ligand>
</feature>
<keyword evidence="5 6" id="KW-0238">DNA-binding</keyword>
<dbReference type="AlphaFoldDB" id="A0A045IRX7"/>
<accession>A0A045IRX7</accession>
<dbReference type="Proteomes" id="UP000045842">
    <property type="component" value="Unassembled WGS sequence"/>
</dbReference>
<evidence type="ECO:0000313" key="15">
    <source>
        <dbReference type="EMBL" id="COW87450.1"/>
    </source>
</evidence>
<evidence type="ECO:0000313" key="16">
    <source>
        <dbReference type="EMBL" id="MBP0683601.1"/>
    </source>
</evidence>
<organism evidence="14 20">
    <name type="scientific">Mycobacterium tuberculosis</name>
    <dbReference type="NCBI Taxonomy" id="1773"/>
    <lineage>
        <taxon>Bacteria</taxon>
        <taxon>Bacillati</taxon>
        <taxon>Actinomycetota</taxon>
        <taxon>Actinomycetes</taxon>
        <taxon>Mycobacteriales</taxon>
        <taxon>Mycobacteriaceae</taxon>
        <taxon>Mycobacterium</taxon>
        <taxon>Mycobacterium tuberculosis complex</taxon>
    </lineage>
</organism>
<evidence type="ECO:0000256" key="6">
    <source>
        <dbReference type="PROSITE-ProRule" id="PRU01362"/>
    </source>
</evidence>
<feature type="active site" evidence="6">
    <location>
        <position position="183"/>
    </location>
</feature>
<dbReference type="Proteomes" id="UP000049023">
    <property type="component" value="Unassembled WGS sequence"/>
</dbReference>
<dbReference type="Pfam" id="PF14487">
    <property type="entry name" value="DarT"/>
    <property type="match status" value="1"/>
</dbReference>
<dbReference type="Proteomes" id="UP000189452">
    <property type="component" value="Chromosome"/>
</dbReference>
<evidence type="ECO:0000256" key="4">
    <source>
        <dbReference type="ARBA" id="ARBA00022695"/>
    </source>
</evidence>
<feature type="active site" description="Proton acceptor" evidence="6">
    <location>
        <position position="67"/>
    </location>
</feature>
<keyword evidence="1 6" id="KW-1277">Toxin-antitoxin system</keyword>
<gene>
    <name evidence="16" type="primary">darT</name>
    <name evidence="17" type="ORF">A4S10_00068</name>
    <name evidence="19" type="ORF">DKC2_0061</name>
    <name evidence="18" type="ORF">DSJ38_08480</name>
    <name evidence="14" type="ORF">ERS007679_02969</name>
    <name evidence="8" type="ORF">ERS007681_02895</name>
    <name evidence="9" type="ORF">ERS007688_02300</name>
    <name evidence="15" type="ORF">ERS007741_03327</name>
    <name evidence="12" type="ORF">ERS027646_02082</name>
    <name evidence="11" type="ORF">ERS027659_01565</name>
    <name evidence="10" type="ORF">ERS027661_00453</name>
    <name evidence="13" type="ORF">ERS094118_00652</name>
    <name evidence="16" type="ORF">J8J21_10775</name>
</gene>
<evidence type="ECO:0000313" key="20">
    <source>
        <dbReference type="Proteomes" id="UP000045842"/>
    </source>
</evidence>
<dbReference type="Proteomes" id="UP000050139">
    <property type="component" value="Unassembled WGS sequence"/>
</dbReference>
<dbReference type="SMR" id="A0A045IRX7"/>
<evidence type="ECO:0000256" key="1">
    <source>
        <dbReference type="ARBA" id="ARBA00022649"/>
    </source>
</evidence>
<evidence type="ECO:0000313" key="18">
    <source>
        <dbReference type="EMBL" id="REQ53244.1"/>
    </source>
</evidence>
<feature type="binding site" evidence="6">
    <location>
        <position position="39"/>
    </location>
    <ligand>
        <name>NAD(+)</name>
        <dbReference type="ChEBI" id="CHEBI:57540"/>
    </ligand>
</feature>
<evidence type="ECO:0000313" key="11">
    <source>
        <dbReference type="EMBL" id="CKR50131.1"/>
    </source>
</evidence>
<keyword evidence="2 6" id="KW-0328">Glycosyltransferase</keyword>
<dbReference type="Proteomes" id="UP000048600">
    <property type="component" value="Unassembled WGS sequence"/>
</dbReference>
<reference evidence="19 30" key="7">
    <citation type="submission" date="2018-08" db="EMBL/GenBank/DDBJ databases">
        <authorList>
            <person name="Fokvardsen B D."/>
            <person name="Norman A."/>
        </authorList>
    </citation>
    <scope>NUCLEOTIDE SEQUENCE [LARGE SCALE GENOMIC DNA]</scope>
    <source>
        <strain evidence="19 30">DKC2</strain>
    </source>
</reference>
<evidence type="ECO:0000313" key="19">
    <source>
        <dbReference type="EMBL" id="VCU48261.1"/>
    </source>
</evidence>
<reference evidence="17 28" key="5">
    <citation type="submission" date="2017-02" db="EMBL/GenBank/DDBJ databases">
        <title>Protein polymorphisms may explain contrasting epidemiological fitness of two variants of a multidrug-resistant Mycobacterium tuberculosis strain.</title>
        <authorList>
            <person name="Bigi M.M."/>
            <person name="Lopez B."/>
            <person name="Blanco F.C."/>
            <person name="Sasiain M.C."/>
            <person name="De La Barrera S."/>
            <person name="Ritacco V."/>
            <person name="Bigi F."/>
            <person name="Soria M.A."/>
        </authorList>
    </citation>
    <scope>NUCLEOTIDE SEQUENCE [LARGE SCALE GENOMIC DNA]</scope>
    <source>
        <strain evidence="17 28">6548</strain>
    </source>
</reference>
<proteinExistence type="inferred from homology"/>
<dbReference type="GO" id="GO:0016757">
    <property type="term" value="F:glycosyltransferase activity"/>
    <property type="evidence" value="ECO:0007669"/>
    <property type="project" value="UniProtKB-UniRule"/>
</dbReference>
<keyword evidence="4 6" id="KW-0548">Nucleotidyltransferase</keyword>
<dbReference type="GO" id="GO:0003677">
    <property type="term" value="F:DNA binding"/>
    <property type="evidence" value="ECO:0007669"/>
    <property type="project" value="UniProtKB-UniRule"/>
</dbReference>
<keyword evidence="3 6" id="KW-0808">Transferase</keyword>